<sequence>MFGDPQFLAAFENAKAKIAERNAGAPDLDEKPEIAAPRQGSIFELLSQRTAEAKQRKDASLKTRESESLTTDNPNLAPVRHLQADFFVCDLVDYALKDDQASMEAPIFSLSTREDLKVWKWTSEDGKKSVEVQPSVCGRATQHDKDVLIYCTSQLTEAINQKKKPSKTVRFTAYDLLVATNRNICGRDYDRLKAALDRLAGTRIKTDIKTGGERATKNFGLIDSWEIVEKSPEDSRMVAIEVTLSDWLFSAIQAHEVLTILPDYFRLRKPLERRLYEIARKHVGKQGSWKISLSALHGKSGSTDVVRNFKSKLKEIIEADTIPQYRYQLCSGDVVMVYDRDPNAALKSLL</sequence>
<organism evidence="2 3">
    <name type="scientific">Deefgea piscis</name>
    <dbReference type="NCBI Taxonomy" id="2739061"/>
    <lineage>
        <taxon>Bacteria</taxon>
        <taxon>Pseudomonadati</taxon>
        <taxon>Pseudomonadota</taxon>
        <taxon>Betaproteobacteria</taxon>
        <taxon>Neisseriales</taxon>
        <taxon>Chitinibacteraceae</taxon>
        <taxon>Deefgea</taxon>
    </lineage>
</organism>
<keyword evidence="3" id="KW-1185">Reference proteome</keyword>
<dbReference type="EMBL" id="CP054145">
    <property type="protein sequence ID" value="QKJ68309.1"/>
    <property type="molecule type" value="Genomic_DNA"/>
</dbReference>
<accession>A0A6M8T0X5</accession>
<proteinExistence type="predicted"/>
<dbReference type="AlphaFoldDB" id="A0A6M8T0X5"/>
<feature type="compositionally biased region" description="Basic and acidic residues" evidence="1">
    <location>
        <begin position="54"/>
        <end position="67"/>
    </location>
</feature>
<evidence type="ECO:0000256" key="1">
    <source>
        <dbReference type="SAM" id="MobiDB-lite"/>
    </source>
</evidence>
<name>A0A6M8T0X5_9NEIS</name>
<dbReference type="Proteomes" id="UP000504844">
    <property type="component" value="Plasmid unnamed2"/>
</dbReference>
<dbReference type="Pfam" id="PF10134">
    <property type="entry name" value="RPA"/>
    <property type="match status" value="1"/>
</dbReference>
<reference evidence="2 3" key="1">
    <citation type="submission" date="2020-05" db="EMBL/GenBank/DDBJ databases">
        <title>Complete genome sequence of Deefgea sp. D17.</title>
        <authorList>
            <person name="Bae J.-W."/>
            <person name="Han J.E."/>
        </authorList>
    </citation>
    <scope>NUCLEOTIDE SEQUENCE [LARGE SCALE GENOMIC DNA]</scope>
    <source>
        <strain evidence="2 3">D17</strain>
        <plasmid evidence="2 3">unnamed2</plasmid>
    </source>
</reference>
<dbReference type="KEGG" id="dee:HQN60_15950"/>
<dbReference type="InterPro" id="IPR018777">
    <property type="entry name" value="Replication_initiator_prot_A"/>
</dbReference>
<evidence type="ECO:0000313" key="3">
    <source>
        <dbReference type="Proteomes" id="UP000504844"/>
    </source>
</evidence>
<gene>
    <name evidence="2" type="ORF">HQN60_15950</name>
</gene>
<keyword evidence="2" id="KW-0614">Plasmid</keyword>
<evidence type="ECO:0000313" key="2">
    <source>
        <dbReference type="EMBL" id="QKJ68309.1"/>
    </source>
</evidence>
<geneLocation type="plasmid" evidence="2 3">
    <name>unnamed2</name>
</geneLocation>
<protein>
    <submittedName>
        <fullName evidence="2">Replication initiator protein A</fullName>
    </submittedName>
</protein>
<feature type="region of interest" description="Disordered" evidence="1">
    <location>
        <begin position="54"/>
        <end position="75"/>
    </location>
</feature>